<sequence length="49" mass="5524">MFWKNRHCFTPGNAFGEGGEGYVRISLIADCDLLGEALNRLKQAGIYYK</sequence>
<dbReference type="AlphaFoldDB" id="T2JFK6"/>
<proteinExistence type="predicted"/>
<gene>
    <name evidence="1" type="ORF">CWATWH0401_766</name>
</gene>
<dbReference type="SUPFAM" id="SSF53383">
    <property type="entry name" value="PLP-dependent transferases"/>
    <property type="match status" value="1"/>
</dbReference>
<accession>T2JFK6</accession>
<dbReference type="InterPro" id="IPR015422">
    <property type="entry name" value="PyrdxlP-dep_Trfase_small"/>
</dbReference>
<dbReference type="InterPro" id="IPR015424">
    <property type="entry name" value="PyrdxlP-dep_Trfase"/>
</dbReference>
<protein>
    <submittedName>
        <fullName evidence="1">Lipoprotein, putative</fullName>
    </submittedName>
</protein>
<dbReference type="Proteomes" id="UP000018198">
    <property type="component" value="Unassembled WGS sequence"/>
</dbReference>
<reference evidence="1 2" key="2">
    <citation type="submission" date="2013-09" db="EMBL/GenBank/DDBJ databases">
        <title>Whole genome comparison of six Crocosphaera watsonii strains with differing phenotypes.</title>
        <authorList>
            <person name="Bench S.R."/>
            <person name="Heller P."/>
            <person name="Frank I."/>
            <person name="Arciniega M."/>
            <person name="Shilova I.N."/>
            <person name="Zehr J.P."/>
        </authorList>
    </citation>
    <scope>NUCLEOTIDE SEQUENCE [LARGE SCALE GENOMIC DNA]</scope>
    <source>
        <strain evidence="1 2">WH 0401</strain>
    </source>
</reference>
<reference evidence="1 2" key="1">
    <citation type="submission" date="2013-01" db="EMBL/GenBank/DDBJ databases">
        <authorList>
            <person name="Bench S."/>
        </authorList>
    </citation>
    <scope>NUCLEOTIDE SEQUENCE [LARGE SCALE GENOMIC DNA]</scope>
    <source>
        <strain evidence="1 2">WH 0401</strain>
    </source>
</reference>
<name>T2JFK6_CROWT</name>
<dbReference type="Gene3D" id="3.90.1150.10">
    <property type="entry name" value="Aspartate Aminotransferase, domain 1"/>
    <property type="match status" value="1"/>
</dbReference>
<comment type="caution">
    <text evidence="1">The sequence shown here is derived from an EMBL/GenBank/DDBJ whole genome shotgun (WGS) entry which is preliminary data.</text>
</comment>
<evidence type="ECO:0000313" key="2">
    <source>
        <dbReference type="Proteomes" id="UP000018198"/>
    </source>
</evidence>
<organism evidence="1 2">
    <name type="scientific">Crocosphaera watsonii WH 0401</name>
    <dbReference type="NCBI Taxonomy" id="555881"/>
    <lineage>
        <taxon>Bacteria</taxon>
        <taxon>Bacillati</taxon>
        <taxon>Cyanobacteriota</taxon>
        <taxon>Cyanophyceae</taxon>
        <taxon>Oscillatoriophycideae</taxon>
        <taxon>Chroococcales</taxon>
        <taxon>Aphanothecaceae</taxon>
        <taxon>Crocosphaera</taxon>
    </lineage>
</organism>
<evidence type="ECO:0000313" key="1">
    <source>
        <dbReference type="EMBL" id="CCQ63891.1"/>
    </source>
</evidence>
<keyword evidence="1" id="KW-0449">Lipoprotein</keyword>
<dbReference type="EMBL" id="CAQM01000782">
    <property type="protein sequence ID" value="CCQ63891.1"/>
    <property type="molecule type" value="Genomic_DNA"/>
</dbReference>